<proteinExistence type="predicted"/>
<sequence>MRKVLMIVIVILLAGIAGLLAMDRYDKHVEKQRQKAFDEKFLQ</sequence>
<reference evidence="1 2" key="1">
    <citation type="submission" date="2016-11" db="EMBL/GenBank/DDBJ databases">
        <authorList>
            <person name="Varghese N."/>
            <person name="Submissions S."/>
        </authorList>
    </citation>
    <scope>NUCLEOTIDE SEQUENCE [LARGE SCALE GENOMIC DNA]</scope>
    <source>
        <strain evidence="1 2">NFR18</strain>
    </source>
</reference>
<dbReference type="Proteomes" id="UP000182489">
    <property type="component" value="Unassembled WGS sequence"/>
</dbReference>
<gene>
    <name evidence="1" type="ORF">SAMN03097694_2370</name>
</gene>
<accession>A0AB38C7E6</accession>
<dbReference type="AlphaFoldDB" id="A0AB38C7E6"/>
<dbReference type="RefSeq" id="WP_302849525.1">
    <property type="nucleotide sequence ID" value="NZ_FPKH01000001.1"/>
</dbReference>
<name>A0AB38C7E6_9BURK</name>
<evidence type="ECO:0000313" key="1">
    <source>
        <dbReference type="EMBL" id="SFX47402.1"/>
    </source>
</evidence>
<dbReference type="EMBL" id="FPKH01000001">
    <property type="protein sequence ID" value="SFX47402.1"/>
    <property type="molecule type" value="Genomic_DNA"/>
</dbReference>
<organism evidence="1 2">
    <name type="scientific">Janthinobacterium lividum</name>
    <dbReference type="NCBI Taxonomy" id="29581"/>
    <lineage>
        <taxon>Bacteria</taxon>
        <taxon>Pseudomonadati</taxon>
        <taxon>Pseudomonadota</taxon>
        <taxon>Betaproteobacteria</taxon>
        <taxon>Burkholderiales</taxon>
        <taxon>Oxalobacteraceae</taxon>
        <taxon>Janthinobacterium</taxon>
    </lineage>
</organism>
<comment type="caution">
    <text evidence="1">The sequence shown here is derived from an EMBL/GenBank/DDBJ whole genome shotgun (WGS) entry which is preliminary data.</text>
</comment>
<protein>
    <submittedName>
        <fullName evidence="1">Uncharacterized protein</fullName>
    </submittedName>
</protein>
<evidence type="ECO:0000313" key="2">
    <source>
        <dbReference type="Proteomes" id="UP000182489"/>
    </source>
</evidence>